<keyword evidence="2" id="KW-1185">Reference proteome</keyword>
<organism evidence="1 2">
    <name type="scientific">Mongoliitalea lutea</name>
    <dbReference type="NCBI Taxonomy" id="849756"/>
    <lineage>
        <taxon>Bacteria</taxon>
        <taxon>Pseudomonadati</taxon>
        <taxon>Bacteroidota</taxon>
        <taxon>Cytophagia</taxon>
        <taxon>Cytophagales</taxon>
        <taxon>Cyclobacteriaceae</taxon>
        <taxon>Mongoliitalea</taxon>
    </lineage>
</organism>
<reference evidence="1" key="1">
    <citation type="journal article" date="2014" name="Int. J. Syst. Evol. Microbiol.">
        <title>Complete genome sequence of Corynebacterium casei LMG S-19264T (=DSM 44701T), isolated from a smear-ripened cheese.</title>
        <authorList>
            <consortium name="US DOE Joint Genome Institute (JGI-PGF)"/>
            <person name="Walter F."/>
            <person name="Albersmeier A."/>
            <person name="Kalinowski J."/>
            <person name="Ruckert C."/>
        </authorList>
    </citation>
    <scope>NUCLEOTIDE SEQUENCE</scope>
    <source>
        <strain evidence="1">KCTC 23224</strain>
    </source>
</reference>
<evidence type="ECO:0000313" key="2">
    <source>
        <dbReference type="Proteomes" id="UP000642809"/>
    </source>
</evidence>
<sequence>MKFTLTLFILVWSNYLLSQSLFERGYRAGFKEGYCYEKLSSIACFAPEPILIPFPRINESRDNYLDGFNRGVFEGLAKYKEDNIQKNKLDKSFGIPLEFGPLILHTPDWGFLERVYAEAQKNIIQQRAFSEVDIYTKYLEDRLLKLREYRTPQNINSRRRAFEQIEANYKNQINYYPKYIPDGFYKVSLVFDNNSLGFVHDATVVTQNNRIVGVTYMNPIFNELDIFFSKAHFPNNLFDDEGNGVIEPVYSIENGKSKVRIGNSIFFPNTPHKELIVYFNDFVKAYDATQKKLSNIIKEYNSNPPAFKVNDGWQLGYLSDREIICDLRNFYIQNGKVTKWKSLAGVEIFVESGGILNKGKTTITRTIQPINPNLDKMSFSKPQRKEYDVFFLDAFTGYELIGEL</sequence>
<dbReference type="RefSeq" id="WP_189584886.1">
    <property type="nucleotide sequence ID" value="NZ_BMYF01000022.1"/>
</dbReference>
<evidence type="ECO:0000313" key="1">
    <source>
        <dbReference type="EMBL" id="GHB48360.1"/>
    </source>
</evidence>
<dbReference type="Proteomes" id="UP000642809">
    <property type="component" value="Unassembled WGS sequence"/>
</dbReference>
<evidence type="ECO:0008006" key="3">
    <source>
        <dbReference type="Google" id="ProtNLM"/>
    </source>
</evidence>
<dbReference type="AlphaFoldDB" id="A0A8J3D189"/>
<reference evidence="1" key="2">
    <citation type="submission" date="2020-09" db="EMBL/GenBank/DDBJ databases">
        <authorList>
            <person name="Sun Q."/>
            <person name="Kim S."/>
        </authorList>
    </citation>
    <scope>NUCLEOTIDE SEQUENCE</scope>
    <source>
        <strain evidence="1">KCTC 23224</strain>
    </source>
</reference>
<proteinExistence type="predicted"/>
<dbReference type="EMBL" id="BMYF01000022">
    <property type="protein sequence ID" value="GHB48360.1"/>
    <property type="molecule type" value="Genomic_DNA"/>
</dbReference>
<accession>A0A8J3D189</accession>
<comment type="caution">
    <text evidence="1">The sequence shown here is derived from an EMBL/GenBank/DDBJ whole genome shotgun (WGS) entry which is preliminary data.</text>
</comment>
<protein>
    <recommendedName>
        <fullName evidence="3">WG containing repeat-containing protein</fullName>
    </recommendedName>
</protein>
<name>A0A8J3D189_9BACT</name>
<gene>
    <name evidence="1" type="ORF">GCM10008106_31450</name>
</gene>